<protein>
    <submittedName>
        <fullName evidence="2">GLOBIN domain-containing protein</fullName>
    </submittedName>
</protein>
<dbReference type="InterPro" id="IPR012292">
    <property type="entry name" value="Globin/Proto"/>
</dbReference>
<accession>A0A1I7XDZ4</accession>
<evidence type="ECO:0000313" key="1">
    <source>
        <dbReference type="Proteomes" id="UP000095283"/>
    </source>
</evidence>
<proteinExistence type="predicted"/>
<keyword evidence="1" id="KW-1185">Reference proteome</keyword>
<dbReference type="Gene3D" id="1.10.490.10">
    <property type="entry name" value="Globins"/>
    <property type="match status" value="1"/>
</dbReference>
<dbReference type="GO" id="GO:0020037">
    <property type="term" value="F:heme binding"/>
    <property type="evidence" value="ECO:0007669"/>
    <property type="project" value="InterPro"/>
</dbReference>
<organism evidence="1 2">
    <name type="scientific">Heterorhabditis bacteriophora</name>
    <name type="common">Entomopathogenic nematode worm</name>
    <dbReference type="NCBI Taxonomy" id="37862"/>
    <lineage>
        <taxon>Eukaryota</taxon>
        <taxon>Metazoa</taxon>
        <taxon>Ecdysozoa</taxon>
        <taxon>Nematoda</taxon>
        <taxon>Chromadorea</taxon>
        <taxon>Rhabditida</taxon>
        <taxon>Rhabditina</taxon>
        <taxon>Rhabditomorpha</taxon>
        <taxon>Strongyloidea</taxon>
        <taxon>Heterorhabditidae</taxon>
        <taxon>Heterorhabditis</taxon>
    </lineage>
</organism>
<dbReference type="GO" id="GO:0019825">
    <property type="term" value="F:oxygen binding"/>
    <property type="evidence" value="ECO:0007669"/>
    <property type="project" value="InterPro"/>
</dbReference>
<evidence type="ECO:0000313" key="2">
    <source>
        <dbReference type="WBParaSite" id="Hba_15876"/>
    </source>
</evidence>
<dbReference type="Proteomes" id="UP000095283">
    <property type="component" value="Unplaced"/>
</dbReference>
<dbReference type="InterPro" id="IPR044399">
    <property type="entry name" value="Mb-like_M"/>
</dbReference>
<dbReference type="AlphaFoldDB" id="A0A1I7XDZ4"/>
<reference evidence="2" key="1">
    <citation type="submission" date="2016-11" db="UniProtKB">
        <authorList>
            <consortium name="WormBaseParasite"/>
        </authorList>
    </citation>
    <scope>IDENTIFICATION</scope>
</reference>
<dbReference type="WBParaSite" id="Hba_15876">
    <property type="protein sequence ID" value="Hba_15876"/>
    <property type="gene ID" value="Hba_15876"/>
</dbReference>
<dbReference type="CDD" id="cd01040">
    <property type="entry name" value="Mb-like"/>
    <property type="match status" value="1"/>
</dbReference>
<sequence length="194" mass="23073">MDERAIEYNLLQSYCKNVTLNAKKKTEYRQLLQGYSMNDMERVLLASQQFTVETLNKYEEYKCNEDEELYVILNVMIRDGGIREILLPSRRHARNDEERDFVLKLLADRMAGFFHCLIMEDVLMNMTELKRLCYNMGQQHSAYSQETFKLVYWDKFTLAMLEELEDCEDIMRADLRAWQTLLNIVTENMVAGFV</sequence>
<name>A0A1I7XDZ4_HETBA</name>